<keyword evidence="4" id="KW-0804">Transcription</keyword>
<evidence type="ECO:0000259" key="5">
    <source>
        <dbReference type="PROSITE" id="PS01124"/>
    </source>
</evidence>
<dbReference type="Proteomes" id="UP000192722">
    <property type="component" value="Unassembled WGS sequence"/>
</dbReference>
<dbReference type="Pfam" id="PF12833">
    <property type="entry name" value="HTH_18"/>
    <property type="match status" value="1"/>
</dbReference>
<sequence>MSSNQSDINIWRSHELQAELIHGRFVDYAYDVHTHETACFALLTEGSIRIKMRGTEFVARKGDLYAIDADEPHAGWATDEKGWRLRTLYVDVAHLRQLVRGERGANLPALAGPIINDPEVIAHLHALHQCSEVEGSRLYRDRAYLSFADKLLERHVKHSYRIEKDGNELGAVRMARDFLDAHLQDNVSLVTIAEQTGLAQYKLFRAFERTYGMTPHAYQRQARVRFAMRLLRQGVTLVDAGALSGFSDQAHFTRWFKRFMGVTPGLYQRAFHPLE</sequence>
<proteinExistence type="predicted"/>
<dbReference type="InterPro" id="IPR018062">
    <property type="entry name" value="HTH_AraC-typ_CS"/>
</dbReference>
<comment type="caution">
    <text evidence="6">The sequence shown here is derived from an EMBL/GenBank/DDBJ whole genome shotgun (WGS) entry which is preliminary data.</text>
</comment>
<dbReference type="Gene3D" id="1.10.10.60">
    <property type="entry name" value="Homeodomain-like"/>
    <property type="match status" value="1"/>
</dbReference>
<dbReference type="Pfam" id="PF02311">
    <property type="entry name" value="AraC_binding"/>
    <property type="match status" value="1"/>
</dbReference>
<dbReference type="EMBL" id="MRWD01000073">
    <property type="protein sequence ID" value="ORJ19067.1"/>
    <property type="molecule type" value="Genomic_DNA"/>
</dbReference>
<evidence type="ECO:0000256" key="4">
    <source>
        <dbReference type="ARBA" id="ARBA00023163"/>
    </source>
</evidence>
<dbReference type="InterPro" id="IPR009057">
    <property type="entry name" value="Homeodomain-like_sf"/>
</dbReference>
<dbReference type="InterPro" id="IPR003313">
    <property type="entry name" value="AraC-bd"/>
</dbReference>
<evidence type="ECO:0000313" key="9">
    <source>
        <dbReference type="Proteomes" id="UP000705283"/>
    </source>
</evidence>
<feature type="domain" description="HTH araC/xylS-type" evidence="5">
    <location>
        <begin position="173"/>
        <end position="270"/>
    </location>
</feature>
<dbReference type="RefSeq" id="WP_055772147.1">
    <property type="nucleotide sequence ID" value="NZ_CBCSCF010000001.1"/>
</dbReference>
<evidence type="ECO:0000313" key="7">
    <source>
        <dbReference type="EMBL" id="ORJ19067.1"/>
    </source>
</evidence>
<dbReference type="GO" id="GO:0043565">
    <property type="term" value="F:sequence-specific DNA binding"/>
    <property type="evidence" value="ECO:0007669"/>
    <property type="project" value="InterPro"/>
</dbReference>
<dbReference type="Proteomes" id="UP000705283">
    <property type="component" value="Unassembled WGS sequence"/>
</dbReference>
<dbReference type="SUPFAM" id="SSF46689">
    <property type="entry name" value="Homeodomain-like"/>
    <property type="match status" value="2"/>
</dbReference>
<keyword evidence="2" id="KW-0238">DNA-binding</keyword>
<dbReference type="PROSITE" id="PS00041">
    <property type="entry name" value="HTH_ARAC_FAMILY_1"/>
    <property type="match status" value="1"/>
</dbReference>
<dbReference type="AlphaFoldDB" id="A0AA41BXA6"/>
<organism evidence="6 9">
    <name type="scientific">Rouxiella silvae</name>
    <dbReference type="NCBI Taxonomy" id="1646373"/>
    <lineage>
        <taxon>Bacteria</taxon>
        <taxon>Pseudomonadati</taxon>
        <taxon>Pseudomonadota</taxon>
        <taxon>Gammaproteobacteria</taxon>
        <taxon>Enterobacterales</taxon>
        <taxon>Yersiniaceae</taxon>
        <taxon>Rouxiella</taxon>
    </lineage>
</organism>
<reference evidence="7" key="1">
    <citation type="submission" date="2016-12" db="EMBL/GenBank/DDBJ databases">
        <authorList>
            <person name="Le Fleche-Mateos A."/>
        </authorList>
    </citation>
    <scope>NUCLEOTIDE SEQUENCE</scope>
    <source>
        <strain evidence="7">213</strain>
    </source>
</reference>
<dbReference type="PROSITE" id="PS01124">
    <property type="entry name" value="HTH_ARAC_FAMILY_2"/>
    <property type="match status" value="1"/>
</dbReference>
<name>A0AA41BXA6_9GAMM</name>
<protein>
    <submittedName>
        <fullName evidence="6">AraC family transcriptional regulator</fullName>
    </submittedName>
</protein>
<dbReference type="GO" id="GO:0003700">
    <property type="term" value="F:DNA-binding transcription factor activity"/>
    <property type="evidence" value="ECO:0007669"/>
    <property type="project" value="InterPro"/>
</dbReference>
<evidence type="ECO:0000256" key="1">
    <source>
        <dbReference type="ARBA" id="ARBA00023015"/>
    </source>
</evidence>
<dbReference type="Gene3D" id="2.60.120.10">
    <property type="entry name" value="Jelly Rolls"/>
    <property type="match status" value="1"/>
</dbReference>
<evidence type="ECO:0000256" key="3">
    <source>
        <dbReference type="ARBA" id="ARBA00023159"/>
    </source>
</evidence>
<dbReference type="InterPro" id="IPR018060">
    <property type="entry name" value="HTH_AraC"/>
</dbReference>
<dbReference type="SUPFAM" id="SSF51215">
    <property type="entry name" value="Regulatory protein AraC"/>
    <property type="match status" value="1"/>
</dbReference>
<dbReference type="PANTHER" id="PTHR46796">
    <property type="entry name" value="HTH-TYPE TRANSCRIPTIONAL ACTIVATOR RHAS-RELATED"/>
    <property type="match status" value="1"/>
</dbReference>
<evidence type="ECO:0000256" key="2">
    <source>
        <dbReference type="ARBA" id="ARBA00023125"/>
    </source>
</evidence>
<accession>A0AA41BXA6</accession>
<dbReference type="InterPro" id="IPR050204">
    <property type="entry name" value="AraC_XylS_family_regulators"/>
</dbReference>
<reference evidence="7 8" key="2">
    <citation type="journal article" date="2017" name="Int. J. Syst. Evol. Microbiol.">
        <title>Rouxiella badensis sp. nov. and Rouxiella silvae sp. nov. isolated from peat bog soil in Germany and emendation of the genus description.</title>
        <authorList>
            <person name="Le Fleche-Mateos A."/>
            <person name="Kugler J.H."/>
            <person name="Hansen S.H."/>
            <person name="Syldatk C."/>
            <person name="Hausmann R."/>
            <person name="Lomprez F."/>
            <person name="Vandenbogaert M."/>
            <person name="Manuguerra J.C."/>
            <person name="Grimont P.A."/>
        </authorList>
    </citation>
    <scope>NUCLEOTIDE SEQUENCE [LARGE SCALE GENOMIC DNA]</scope>
    <source>
        <strain evidence="7 8">213</strain>
    </source>
</reference>
<dbReference type="InterPro" id="IPR037923">
    <property type="entry name" value="HTH-like"/>
</dbReference>
<dbReference type="SMART" id="SM00342">
    <property type="entry name" value="HTH_ARAC"/>
    <property type="match status" value="1"/>
</dbReference>
<evidence type="ECO:0000313" key="6">
    <source>
        <dbReference type="EMBL" id="MBF6637408.1"/>
    </source>
</evidence>
<dbReference type="InterPro" id="IPR014710">
    <property type="entry name" value="RmlC-like_jellyroll"/>
</dbReference>
<dbReference type="EMBL" id="JADMKS010000004">
    <property type="protein sequence ID" value="MBF6637408.1"/>
    <property type="molecule type" value="Genomic_DNA"/>
</dbReference>
<reference evidence="6" key="3">
    <citation type="submission" date="2020-11" db="EMBL/GenBank/DDBJ databases">
        <authorList>
            <person name="Lee S.D."/>
        </authorList>
    </citation>
    <scope>NUCLEOTIDE SEQUENCE</scope>
    <source>
        <strain evidence="6">SAP-2</strain>
    </source>
</reference>
<keyword evidence="8" id="KW-1185">Reference proteome</keyword>
<gene>
    <name evidence="7" type="ORF">BS639_22045</name>
    <name evidence="6" type="ORF">ITX54_12140</name>
</gene>
<keyword evidence="1" id="KW-0805">Transcription regulation</keyword>
<reference evidence="6" key="4">
    <citation type="submission" date="2022-09" db="EMBL/GenBank/DDBJ databases">
        <title>Rouxiella aceris sp. nov., isolated from tree sap and emended description of the genus Rhouxiella.</title>
        <authorList>
            <person name="Kim I.S."/>
        </authorList>
    </citation>
    <scope>NUCLEOTIDE SEQUENCE</scope>
    <source>
        <strain evidence="6">SAP-2</strain>
    </source>
</reference>
<evidence type="ECO:0000313" key="8">
    <source>
        <dbReference type="Proteomes" id="UP000192722"/>
    </source>
</evidence>
<dbReference type="PANTHER" id="PTHR46796:SF2">
    <property type="entry name" value="TRANSCRIPTIONAL REGULATORY PROTEIN"/>
    <property type="match status" value="1"/>
</dbReference>
<keyword evidence="3" id="KW-0010">Activator</keyword>